<reference evidence="2" key="1">
    <citation type="submission" date="2020-10" db="EMBL/GenBank/DDBJ databases">
        <authorList>
            <person name="Castelo-Branco R."/>
            <person name="Eusebio N."/>
            <person name="Adriana R."/>
            <person name="Vieira A."/>
            <person name="Brugerolle De Fraissinette N."/>
            <person name="Rezende De Castro R."/>
            <person name="Schneider M.P."/>
            <person name="Vasconcelos V."/>
            <person name="Leao P.N."/>
        </authorList>
    </citation>
    <scope>NUCLEOTIDE SEQUENCE</scope>
    <source>
        <strain evidence="2">LEGE 07157</strain>
    </source>
</reference>
<evidence type="ECO:0000313" key="2">
    <source>
        <dbReference type="EMBL" id="MBE9114900.1"/>
    </source>
</evidence>
<keyword evidence="1" id="KW-0732">Signal</keyword>
<feature type="chain" id="PRO_5035161308" description="S-layer domain-containing protein" evidence="1">
    <location>
        <begin position="32"/>
        <end position="223"/>
    </location>
</feature>
<protein>
    <recommendedName>
        <fullName evidence="4">S-layer domain-containing protein</fullName>
    </recommendedName>
</protein>
<sequence length="223" mass="23452">MPWKTSTSTVLTLSLLAGAAAPLGLPTPATAQLFPSQRNRPLYSAQSTIPRGTTLPVRYDEAEKILLANDETMPLTLIVAANIKDRRERVLIPYGSELEGQLQPTGDGAQFIARTLIFPDGQRLPVDGTSRTITRTEEIDRGTDVGSILQGAAIGAAASAILSAITGDRSIGLGEVFGGAGLGALGGLLLGGRKEAELISINPEEDLDVTLNSDLTLSQRSEF</sequence>
<gene>
    <name evidence="2" type="ORF">IQ249_03215</name>
</gene>
<dbReference type="EMBL" id="JADEWZ010000003">
    <property type="protein sequence ID" value="MBE9114900.1"/>
    <property type="molecule type" value="Genomic_DNA"/>
</dbReference>
<organism evidence="2 3">
    <name type="scientific">Lusitaniella coriacea LEGE 07157</name>
    <dbReference type="NCBI Taxonomy" id="945747"/>
    <lineage>
        <taxon>Bacteria</taxon>
        <taxon>Bacillati</taxon>
        <taxon>Cyanobacteriota</taxon>
        <taxon>Cyanophyceae</taxon>
        <taxon>Spirulinales</taxon>
        <taxon>Lusitaniellaceae</taxon>
        <taxon>Lusitaniella</taxon>
    </lineage>
</organism>
<accession>A0A8J7B0H3</accession>
<comment type="caution">
    <text evidence="2">The sequence shown here is derived from an EMBL/GenBank/DDBJ whole genome shotgun (WGS) entry which is preliminary data.</text>
</comment>
<evidence type="ECO:0000256" key="1">
    <source>
        <dbReference type="SAM" id="SignalP"/>
    </source>
</evidence>
<proteinExistence type="predicted"/>
<evidence type="ECO:0008006" key="4">
    <source>
        <dbReference type="Google" id="ProtNLM"/>
    </source>
</evidence>
<feature type="signal peptide" evidence="1">
    <location>
        <begin position="1"/>
        <end position="31"/>
    </location>
</feature>
<keyword evidence="3" id="KW-1185">Reference proteome</keyword>
<dbReference type="Proteomes" id="UP000654482">
    <property type="component" value="Unassembled WGS sequence"/>
</dbReference>
<evidence type="ECO:0000313" key="3">
    <source>
        <dbReference type="Proteomes" id="UP000654482"/>
    </source>
</evidence>
<name>A0A8J7B0H3_9CYAN</name>
<dbReference type="AlphaFoldDB" id="A0A8J7B0H3"/>